<dbReference type="Proteomes" id="UP000238949">
    <property type="component" value="Unassembled WGS sequence"/>
</dbReference>
<dbReference type="Gene3D" id="3.30.70.120">
    <property type="match status" value="1"/>
</dbReference>
<evidence type="ECO:0000313" key="2">
    <source>
        <dbReference type="EMBL" id="PRO75304.1"/>
    </source>
</evidence>
<sequence length="123" mass="14153">MNNNWDKPGPMKTMTDLCIVYCTTDSRQNAETIANQLLEQNLAACVQIMPGMTSVYRWDNQVTQEQEYQILIKTHQHKIAQAEQLVKALHNYDVPQWVAVPACAASEAYNSWVEQELNINKRK</sequence>
<organism evidence="2 3">
    <name type="scientific">Alteromonas alba</name>
    <dbReference type="NCBI Taxonomy" id="2079529"/>
    <lineage>
        <taxon>Bacteria</taxon>
        <taxon>Pseudomonadati</taxon>
        <taxon>Pseudomonadota</taxon>
        <taxon>Gammaproteobacteria</taxon>
        <taxon>Alteromonadales</taxon>
        <taxon>Alteromonadaceae</taxon>
        <taxon>Alteromonas/Salinimonas group</taxon>
        <taxon>Alteromonas</taxon>
    </lineage>
</organism>
<dbReference type="PANTHER" id="PTHR23419">
    <property type="entry name" value="DIVALENT CATION TOLERANCE CUTA-RELATED"/>
    <property type="match status" value="1"/>
</dbReference>
<dbReference type="Pfam" id="PF03091">
    <property type="entry name" value="CutA1"/>
    <property type="match status" value="1"/>
</dbReference>
<reference evidence="3" key="1">
    <citation type="journal article" date="2020" name="Int. J. Syst. Evol. Microbiol.">
        <title>Alteromonas alba sp. nov., a marine bacterium isolated from the seawater of the West Pacific Ocean.</title>
        <authorList>
            <person name="Sun C."/>
            <person name="Wu Y.-H."/>
            <person name="Xamxidin M."/>
            <person name="Cheng H."/>
            <person name="Xu X.-W."/>
        </authorList>
    </citation>
    <scope>NUCLEOTIDE SEQUENCE [LARGE SCALE GENOMIC DNA]</scope>
    <source>
        <strain evidence="3">190</strain>
    </source>
</reference>
<dbReference type="InterPro" id="IPR015867">
    <property type="entry name" value="N-reg_PII/ATP_PRibTrfase_C"/>
</dbReference>
<dbReference type="PANTHER" id="PTHR23419:SF8">
    <property type="entry name" value="FI09726P"/>
    <property type="match status" value="1"/>
</dbReference>
<dbReference type="InterPro" id="IPR011322">
    <property type="entry name" value="N-reg_PII-like_a/b"/>
</dbReference>
<protein>
    <submittedName>
        <fullName evidence="2">Divalent-cation tolerance protein CutA</fullName>
    </submittedName>
</protein>
<accession>A0A2S9VFV2</accession>
<evidence type="ECO:0000313" key="3">
    <source>
        <dbReference type="Proteomes" id="UP000238949"/>
    </source>
</evidence>
<gene>
    <name evidence="2" type="ORF">C6Y40_02100</name>
</gene>
<comment type="caution">
    <text evidence="2">The sequence shown here is derived from an EMBL/GenBank/DDBJ whole genome shotgun (WGS) entry which is preliminary data.</text>
</comment>
<evidence type="ECO:0000256" key="1">
    <source>
        <dbReference type="ARBA" id="ARBA00010169"/>
    </source>
</evidence>
<dbReference type="InterPro" id="IPR004323">
    <property type="entry name" value="Ion_tolerance_CutA"/>
</dbReference>
<comment type="similarity">
    <text evidence="1">Belongs to the CutA family.</text>
</comment>
<dbReference type="AlphaFoldDB" id="A0A2S9VFV2"/>
<dbReference type="GO" id="GO:0010038">
    <property type="term" value="P:response to metal ion"/>
    <property type="evidence" value="ECO:0007669"/>
    <property type="project" value="InterPro"/>
</dbReference>
<keyword evidence="3" id="KW-1185">Reference proteome</keyword>
<dbReference type="EMBL" id="PVNP01000013">
    <property type="protein sequence ID" value="PRO75304.1"/>
    <property type="molecule type" value="Genomic_DNA"/>
</dbReference>
<name>A0A2S9VFV2_9ALTE</name>
<dbReference type="SUPFAM" id="SSF54913">
    <property type="entry name" value="GlnB-like"/>
    <property type="match status" value="1"/>
</dbReference>
<dbReference type="GO" id="GO:0005507">
    <property type="term" value="F:copper ion binding"/>
    <property type="evidence" value="ECO:0007669"/>
    <property type="project" value="TreeGrafter"/>
</dbReference>
<proteinExistence type="inferred from homology"/>